<keyword evidence="3" id="KW-1185">Reference proteome</keyword>
<feature type="region of interest" description="Disordered" evidence="1">
    <location>
        <begin position="1"/>
        <end position="22"/>
    </location>
</feature>
<name>A0A835TFQ6_9CHLO</name>
<sequence>MHERSLAQTHGTSHGWLWDPETLEPLVNSPAGEEALKLFRRLVAVGPTASDAPGCLSNTFSKGKCLLDINKGTRWKVGAAGGPAGAAACLTM</sequence>
<evidence type="ECO:0000256" key="1">
    <source>
        <dbReference type="SAM" id="MobiDB-lite"/>
    </source>
</evidence>
<accession>A0A835TFQ6</accession>
<comment type="caution">
    <text evidence="2">The sequence shown here is derived from an EMBL/GenBank/DDBJ whole genome shotgun (WGS) entry which is preliminary data.</text>
</comment>
<gene>
    <name evidence="2" type="ORF">HYH02_009339</name>
</gene>
<dbReference type="PANTHER" id="PTHR43649">
    <property type="entry name" value="ARABINOSE-BINDING PROTEIN-RELATED"/>
    <property type="match status" value="1"/>
</dbReference>
<evidence type="ECO:0000313" key="3">
    <source>
        <dbReference type="Proteomes" id="UP000613740"/>
    </source>
</evidence>
<dbReference type="AlphaFoldDB" id="A0A835TFQ6"/>
<organism evidence="2 3">
    <name type="scientific">Chlamydomonas schloesseri</name>
    <dbReference type="NCBI Taxonomy" id="2026947"/>
    <lineage>
        <taxon>Eukaryota</taxon>
        <taxon>Viridiplantae</taxon>
        <taxon>Chlorophyta</taxon>
        <taxon>core chlorophytes</taxon>
        <taxon>Chlorophyceae</taxon>
        <taxon>CS clade</taxon>
        <taxon>Chlamydomonadales</taxon>
        <taxon>Chlamydomonadaceae</taxon>
        <taxon>Chlamydomonas</taxon>
    </lineage>
</organism>
<proteinExistence type="predicted"/>
<dbReference type="InterPro" id="IPR050490">
    <property type="entry name" value="Bact_solute-bd_prot1"/>
</dbReference>
<feature type="compositionally biased region" description="Polar residues" evidence="1">
    <location>
        <begin position="1"/>
        <end position="12"/>
    </location>
</feature>
<dbReference type="EMBL" id="JAEHOD010000031">
    <property type="protein sequence ID" value="KAG2443266.1"/>
    <property type="molecule type" value="Genomic_DNA"/>
</dbReference>
<dbReference type="Proteomes" id="UP000613740">
    <property type="component" value="Unassembled WGS sequence"/>
</dbReference>
<protein>
    <submittedName>
        <fullName evidence="2">Uncharacterized protein</fullName>
    </submittedName>
</protein>
<evidence type="ECO:0000313" key="2">
    <source>
        <dbReference type="EMBL" id="KAG2443266.1"/>
    </source>
</evidence>
<reference evidence="2" key="1">
    <citation type="journal article" date="2020" name="bioRxiv">
        <title>Comparative genomics of Chlamydomonas.</title>
        <authorList>
            <person name="Craig R.J."/>
            <person name="Hasan A.R."/>
            <person name="Ness R.W."/>
            <person name="Keightley P.D."/>
        </authorList>
    </citation>
    <scope>NUCLEOTIDE SEQUENCE</scope>
    <source>
        <strain evidence="2">CCAP 11/173</strain>
    </source>
</reference>
<dbReference type="PANTHER" id="PTHR43649:SF12">
    <property type="entry name" value="DIACETYLCHITOBIOSE BINDING PROTEIN DASA"/>
    <property type="match status" value="1"/>
</dbReference>